<evidence type="ECO:0000259" key="4">
    <source>
        <dbReference type="Pfam" id="PF00389"/>
    </source>
</evidence>
<dbReference type="InterPro" id="IPR006140">
    <property type="entry name" value="D-isomer_DH_NAD-bd"/>
</dbReference>
<dbReference type="Pfam" id="PF02826">
    <property type="entry name" value="2-Hacid_dh_C"/>
    <property type="match status" value="1"/>
</dbReference>
<keyword evidence="2 3" id="KW-0560">Oxidoreductase</keyword>
<keyword evidence="7" id="KW-1185">Reference proteome</keyword>
<dbReference type="InterPro" id="IPR006139">
    <property type="entry name" value="D-isomer_2_OHA_DH_cat_dom"/>
</dbReference>
<dbReference type="Pfam" id="PF00389">
    <property type="entry name" value="2-Hacid_dh"/>
    <property type="match status" value="1"/>
</dbReference>
<dbReference type="InterPro" id="IPR050223">
    <property type="entry name" value="D-isomer_2-hydroxyacid_DH"/>
</dbReference>
<dbReference type="PANTHER" id="PTHR10996:SF283">
    <property type="entry name" value="GLYOXYLATE_HYDROXYPYRUVATE REDUCTASE B"/>
    <property type="match status" value="1"/>
</dbReference>
<evidence type="ECO:0000256" key="2">
    <source>
        <dbReference type="ARBA" id="ARBA00023002"/>
    </source>
</evidence>
<dbReference type="InterPro" id="IPR029752">
    <property type="entry name" value="D-isomer_DH_CS1"/>
</dbReference>
<sequence length="322" mass="34301">MSPNPRIVVTRALPGQVLVPLERLGEVWVSPHERSLSPGELREAVRGADAVIATVNDRIDEHVLRAAGPQLRVVANVATGYDNLDLRATNAHRVIATNTPGVLVDATADLTMALLLDVTRRVSEGDRLIRSGTPWAWDMSFMLGTGLRDKRLGIVGMGRIGRAVAQRAAAFGMEIVHFSRRGPGTDGPSRWLPLDELLASSDVVSLHCPLTSETRHMVDADALKRMKSSAYLINTARGPVVDEKALVAVLQSGGIAGAGLDVYEDEPAVQPGLAEMDNVVLAPHLGSATTETRTRMAALAVENVEAVLTGHPAPSPILVPSE</sequence>
<name>A0ABV9DSK5_9ACTN</name>
<evidence type="ECO:0000259" key="5">
    <source>
        <dbReference type="Pfam" id="PF02826"/>
    </source>
</evidence>
<reference evidence="7" key="1">
    <citation type="journal article" date="2019" name="Int. J. Syst. Evol. Microbiol.">
        <title>The Global Catalogue of Microorganisms (GCM) 10K type strain sequencing project: providing services to taxonomists for standard genome sequencing and annotation.</title>
        <authorList>
            <consortium name="The Broad Institute Genomics Platform"/>
            <consortium name="The Broad Institute Genome Sequencing Center for Infectious Disease"/>
            <person name="Wu L."/>
            <person name="Ma J."/>
        </authorList>
    </citation>
    <scope>NUCLEOTIDE SEQUENCE [LARGE SCALE GENOMIC DNA]</scope>
    <source>
        <strain evidence="7">XZYJ18</strain>
    </source>
</reference>
<evidence type="ECO:0000313" key="6">
    <source>
        <dbReference type="EMBL" id="MFC4561886.1"/>
    </source>
</evidence>
<dbReference type="PROSITE" id="PS00671">
    <property type="entry name" value="D_2_HYDROXYACID_DH_3"/>
    <property type="match status" value="1"/>
</dbReference>
<dbReference type="GO" id="GO:0016491">
    <property type="term" value="F:oxidoreductase activity"/>
    <property type="evidence" value="ECO:0007669"/>
    <property type="project" value="UniProtKB-KW"/>
</dbReference>
<dbReference type="Proteomes" id="UP001595923">
    <property type="component" value="Unassembled WGS sequence"/>
</dbReference>
<evidence type="ECO:0000256" key="1">
    <source>
        <dbReference type="ARBA" id="ARBA00005854"/>
    </source>
</evidence>
<dbReference type="EC" id="1.1.1.-" evidence="6"/>
<protein>
    <submittedName>
        <fullName evidence="6">2-hydroxyacid dehydrogenase</fullName>
        <ecNumber evidence="6">1.1.1.-</ecNumber>
    </submittedName>
</protein>
<feature type="domain" description="D-isomer specific 2-hydroxyacid dehydrogenase NAD-binding" evidence="5">
    <location>
        <begin position="112"/>
        <end position="286"/>
    </location>
</feature>
<dbReference type="PROSITE" id="PS00670">
    <property type="entry name" value="D_2_HYDROXYACID_DH_2"/>
    <property type="match status" value="1"/>
</dbReference>
<dbReference type="RefSeq" id="WP_378572575.1">
    <property type="nucleotide sequence ID" value="NZ_JBHSFQ010000005.1"/>
</dbReference>
<comment type="caution">
    <text evidence="6">The sequence shown here is derived from an EMBL/GenBank/DDBJ whole genome shotgun (WGS) entry which is preliminary data.</text>
</comment>
<accession>A0ABV9DSK5</accession>
<dbReference type="PANTHER" id="PTHR10996">
    <property type="entry name" value="2-HYDROXYACID DEHYDROGENASE-RELATED"/>
    <property type="match status" value="1"/>
</dbReference>
<evidence type="ECO:0000313" key="7">
    <source>
        <dbReference type="Proteomes" id="UP001595923"/>
    </source>
</evidence>
<dbReference type="SUPFAM" id="SSF51735">
    <property type="entry name" value="NAD(P)-binding Rossmann-fold domains"/>
    <property type="match status" value="1"/>
</dbReference>
<evidence type="ECO:0000256" key="3">
    <source>
        <dbReference type="RuleBase" id="RU003719"/>
    </source>
</evidence>
<dbReference type="EMBL" id="JBHSFQ010000005">
    <property type="protein sequence ID" value="MFC4561886.1"/>
    <property type="molecule type" value="Genomic_DNA"/>
</dbReference>
<dbReference type="InterPro" id="IPR036291">
    <property type="entry name" value="NAD(P)-bd_dom_sf"/>
</dbReference>
<dbReference type="InterPro" id="IPR029753">
    <property type="entry name" value="D-isomer_DH_CS"/>
</dbReference>
<comment type="similarity">
    <text evidence="1 3">Belongs to the D-isomer specific 2-hydroxyacid dehydrogenase family.</text>
</comment>
<feature type="domain" description="D-isomer specific 2-hydroxyacid dehydrogenase catalytic" evidence="4">
    <location>
        <begin position="18"/>
        <end position="316"/>
    </location>
</feature>
<dbReference type="SUPFAM" id="SSF52283">
    <property type="entry name" value="Formate/glycerate dehydrogenase catalytic domain-like"/>
    <property type="match status" value="1"/>
</dbReference>
<organism evidence="6 7">
    <name type="scientific">Nocardiopsis mangrovi</name>
    <dbReference type="NCBI Taxonomy" id="1179818"/>
    <lineage>
        <taxon>Bacteria</taxon>
        <taxon>Bacillati</taxon>
        <taxon>Actinomycetota</taxon>
        <taxon>Actinomycetes</taxon>
        <taxon>Streptosporangiales</taxon>
        <taxon>Nocardiopsidaceae</taxon>
        <taxon>Nocardiopsis</taxon>
    </lineage>
</organism>
<dbReference type="Gene3D" id="3.40.50.720">
    <property type="entry name" value="NAD(P)-binding Rossmann-like Domain"/>
    <property type="match status" value="2"/>
</dbReference>
<dbReference type="CDD" id="cd05301">
    <property type="entry name" value="GDH"/>
    <property type="match status" value="1"/>
</dbReference>
<gene>
    <name evidence="6" type="ORF">ACFO4E_08455</name>
</gene>
<proteinExistence type="inferred from homology"/>
<dbReference type="PROSITE" id="PS00065">
    <property type="entry name" value="D_2_HYDROXYACID_DH_1"/>
    <property type="match status" value="1"/>
</dbReference>